<dbReference type="EMBL" id="LXQA010095020">
    <property type="protein sequence ID" value="MCI15096.1"/>
    <property type="molecule type" value="Genomic_DNA"/>
</dbReference>
<evidence type="ECO:0000256" key="3">
    <source>
        <dbReference type="ARBA" id="ARBA00038471"/>
    </source>
</evidence>
<dbReference type="AlphaFoldDB" id="A0A392PUV8"/>
<dbReference type="Proteomes" id="UP000265520">
    <property type="component" value="Unassembled WGS sequence"/>
</dbReference>
<dbReference type="InterPro" id="IPR035513">
    <property type="entry name" value="Invertase/methylesterase_inhib"/>
</dbReference>
<dbReference type="GO" id="GO:0046910">
    <property type="term" value="F:pectinesterase inhibitor activity"/>
    <property type="evidence" value="ECO:0007669"/>
    <property type="project" value="InterPro"/>
</dbReference>
<evidence type="ECO:0000256" key="2">
    <source>
        <dbReference type="ARBA" id="ARBA00023157"/>
    </source>
</evidence>
<name>A0A392PUV8_9FABA</name>
<dbReference type="CDD" id="cd15797">
    <property type="entry name" value="PMEI"/>
    <property type="match status" value="1"/>
</dbReference>
<sequence length="168" mass="18247">MIRFSLFTVVFLLCVVSSYAIKVVDVDTICKNVNDNPPFCLNLLKSKNGTDLVTLAQYTITVARIDLTNTVNVINKLISQSGSDLKAKDHYEYCLSLFGAGGGGALCLLGDGEQYLKNGDYDSFNVQVNSIIADYSDCINGGTPGIPPYHDKSVLPKYAEVVHDVVDI</sequence>
<proteinExistence type="inferred from homology"/>
<dbReference type="Pfam" id="PF04043">
    <property type="entry name" value="PMEI"/>
    <property type="match status" value="1"/>
</dbReference>
<evidence type="ECO:0000313" key="7">
    <source>
        <dbReference type="Proteomes" id="UP000265520"/>
    </source>
</evidence>
<evidence type="ECO:0000256" key="4">
    <source>
        <dbReference type="SAM" id="SignalP"/>
    </source>
</evidence>
<evidence type="ECO:0000313" key="6">
    <source>
        <dbReference type="EMBL" id="MCI15096.1"/>
    </source>
</evidence>
<keyword evidence="1 4" id="KW-0732">Signal</keyword>
<keyword evidence="2" id="KW-1015">Disulfide bond</keyword>
<keyword evidence="7" id="KW-1185">Reference proteome</keyword>
<organism evidence="6 7">
    <name type="scientific">Trifolium medium</name>
    <dbReference type="NCBI Taxonomy" id="97028"/>
    <lineage>
        <taxon>Eukaryota</taxon>
        <taxon>Viridiplantae</taxon>
        <taxon>Streptophyta</taxon>
        <taxon>Embryophyta</taxon>
        <taxon>Tracheophyta</taxon>
        <taxon>Spermatophyta</taxon>
        <taxon>Magnoliopsida</taxon>
        <taxon>eudicotyledons</taxon>
        <taxon>Gunneridae</taxon>
        <taxon>Pentapetalae</taxon>
        <taxon>rosids</taxon>
        <taxon>fabids</taxon>
        <taxon>Fabales</taxon>
        <taxon>Fabaceae</taxon>
        <taxon>Papilionoideae</taxon>
        <taxon>50 kb inversion clade</taxon>
        <taxon>NPAAA clade</taxon>
        <taxon>Hologalegina</taxon>
        <taxon>IRL clade</taxon>
        <taxon>Trifolieae</taxon>
        <taxon>Trifolium</taxon>
    </lineage>
</organism>
<feature type="signal peptide" evidence="4">
    <location>
        <begin position="1"/>
        <end position="20"/>
    </location>
</feature>
<comment type="caution">
    <text evidence="6">The sequence shown here is derived from an EMBL/GenBank/DDBJ whole genome shotgun (WGS) entry which is preliminary data.</text>
</comment>
<dbReference type="InterPro" id="IPR006501">
    <property type="entry name" value="Pectinesterase_inhib_dom"/>
</dbReference>
<reference evidence="6 7" key="1">
    <citation type="journal article" date="2018" name="Front. Plant Sci.">
        <title>Red Clover (Trifolium pratense) and Zigzag Clover (T. medium) - A Picture of Genomic Similarities and Differences.</title>
        <authorList>
            <person name="Dluhosova J."/>
            <person name="Istvanek J."/>
            <person name="Nedelnik J."/>
            <person name="Repkova J."/>
        </authorList>
    </citation>
    <scope>NUCLEOTIDE SEQUENCE [LARGE SCALE GENOMIC DNA]</scope>
    <source>
        <strain evidence="7">cv. 10/8</strain>
        <tissue evidence="6">Leaf</tissue>
    </source>
</reference>
<dbReference type="SUPFAM" id="SSF101148">
    <property type="entry name" value="Plant invertase/pectin methylesterase inhibitor"/>
    <property type="match status" value="1"/>
</dbReference>
<dbReference type="InterPro" id="IPR052421">
    <property type="entry name" value="PCW_Enzyme_Inhibitor"/>
</dbReference>
<dbReference type="NCBIfam" id="TIGR01614">
    <property type="entry name" value="PME_inhib"/>
    <property type="match status" value="1"/>
</dbReference>
<feature type="chain" id="PRO_5017365401" evidence="4">
    <location>
        <begin position="21"/>
        <end position="168"/>
    </location>
</feature>
<feature type="domain" description="Pectinesterase inhibitor" evidence="5">
    <location>
        <begin position="26"/>
        <end position="141"/>
    </location>
</feature>
<evidence type="ECO:0000259" key="5">
    <source>
        <dbReference type="Pfam" id="PF04043"/>
    </source>
</evidence>
<accession>A0A392PUV8</accession>
<dbReference type="PANTHER" id="PTHR36710:SF20">
    <property type="entry name" value="PECTINESTERASE INHIBITOR DOMAIN PROTEIN"/>
    <property type="match status" value="1"/>
</dbReference>
<dbReference type="InterPro" id="IPR034086">
    <property type="entry name" value="PMEI_plant"/>
</dbReference>
<comment type="similarity">
    <text evidence="3">Belongs to the PMEI family.</text>
</comment>
<dbReference type="Gene3D" id="1.20.140.40">
    <property type="entry name" value="Invertase/pectin methylesterase inhibitor family protein"/>
    <property type="match status" value="1"/>
</dbReference>
<protein>
    <submittedName>
        <fullName evidence="6">Pectinesterase inhibitor 2-like</fullName>
    </submittedName>
</protein>
<dbReference type="PANTHER" id="PTHR36710">
    <property type="entry name" value="PECTINESTERASE INHIBITOR-LIKE"/>
    <property type="match status" value="1"/>
</dbReference>
<feature type="non-terminal residue" evidence="6">
    <location>
        <position position="168"/>
    </location>
</feature>
<evidence type="ECO:0000256" key="1">
    <source>
        <dbReference type="ARBA" id="ARBA00022729"/>
    </source>
</evidence>